<evidence type="ECO:0000256" key="6">
    <source>
        <dbReference type="ARBA" id="ARBA00038350"/>
    </source>
</evidence>
<dbReference type="InterPro" id="IPR036551">
    <property type="entry name" value="Flavin_trans-like"/>
</dbReference>
<keyword evidence="4" id="KW-0456">Lyase</keyword>
<comment type="cofactor">
    <cofactor evidence="1">
        <name>FMN</name>
        <dbReference type="ChEBI" id="CHEBI:58210"/>
    </cofactor>
</comment>
<evidence type="ECO:0000256" key="8">
    <source>
        <dbReference type="ARBA" id="ARBA00066422"/>
    </source>
</evidence>
<evidence type="ECO:0000256" key="5">
    <source>
        <dbReference type="ARBA" id="ARBA00022993"/>
    </source>
</evidence>
<dbReference type="Proteomes" id="UP000012960">
    <property type="component" value="Unplaced"/>
</dbReference>
<dbReference type="AlphaFoldDB" id="A0A804KLW6"/>
<reference evidence="11" key="2">
    <citation type="submission" date="2021-05" db="UniProtKB">
        <authorList>
            <consortium name="EnsemblPlants"/>
        </authorList>
    </citation>
    <scope>IDENTIFICATION</scope>
    <source>
        <strain evidence="11">subsp. malaccensis</strain>
    </source>
</reference>
<dbReference type="GO" id="GO:0015937">
    <property type="term" value="P:coenzyme A biosynthetic process"/>
    <property type="evidence" value="ECO:0007669"/>
    <property type="project" value="UniProtKB-KW"/>
</dbReference>
<evidence type="ECO:0000313" key="11">
    <source>
        <dbReference type="EnsemblPlants" id="Ma09_p20830.1"/>
    </source>
</evidence>
<dbReference type="SUPFAM" id="SSF52507">
    <property type="entry name" value="Homo-oligomeric flavin-containing Cys decarboxylases, HFCD"/>
    <property type="match status" value="1"/>
</dbReference>
<dbReference type="EC" id="4.1.1.36" evidence="8"/>
<keyword evidence="3" id="KW-0285">Flavoprotein</keyword>
<sequence length="39" mass="4199">MVIVPFSANTLAKIAGGYCDNLLTCIVAAWDYSKASPYM</sequence>
<comment type="similarity">
    <text evidence="6">Belongs to the HFCD (homooligomeric flavin containing Cys decarboxylase) superfamily.</text>
</comment>
<dbReference type="PANTHER" id="PTHR14359:SF6">
    <property type="entry name" value="PHOSPHOPANTOTHENOYLCYSTEINE DECARBOXYLASE"/>
    <property type="match status" value="1"/>
</dbReference>
<proteinExistence type="inferred from homology"/>
<evidence type="ECO:0000256" key="2">
    <source>
        <dbReference type="ARBA" id="ARBA00022604"/>
    </source>
</evidence>
<feature type="domain" description="Flavoprotein" evidence="9">
    <location>
        <begin position="1"/>
        <end position="25"/>
    </location>
</feature>
<keyword evidence="2" id="KW-0341">Growth regulation</keyword>
<keyword evidence="4" id="KW-0210">Decarboxylase</keyword>
<protein>
    <recommendedName>
        <fullName evidence="8">phosphopantothenoylcysteine decarboxylase</fullName>
        <ecNumber evidence="8">4.1.1.36</ecNumber>
    </recommendedName>
</protein>
<organism evidence="11 12">
    <name type="scientific">Musa acuminata subsp. malaccensis</name>
    <name type="common">Wild banana</name>
    <name type="synonym">Musa malaccensis</name>
    <dbReference type="NCBI Taxonomy" id="214687"/>
    <lineage>
        <taxon>Eukaryota</taxon>
        <taxon>Viridiplantae</taxon>
        <taxon>Streptophyta</taxon>
        <taxon>Embryophyta</taxon>
        <taxon>Tracheophyta</taxon>
        <taxon>Spermatophyta</taxon>
        <taxon>Magnoliopsida</taxon>
        <taxon>Liliopsida</taxon>
        <taxon>Zingiberales</taxon>
        <taxon>Musaceae</taxon>
        <taxon>Musa</taxon>
    </lineage>
</organism>
<dbReference type="InParanoid" id="A0A804KLW6"/>
<comment type="pathway">
    <text evidence="7">Cofactor biosynthesis; coenzyme A biosynthesis; CoA from (R)-pantothenate: step 3/5.</text>
</comment>
<reference evidence="10" key="1">
    <citation type="submission" date="2021-03" db="EMBL/GenBank/DDBJ databases">
        <authorList>
            <consortium name="Genoscope - CEA"/>
            <person name="William W."/>
        </authorList>
    </citation>
    <scope>NUCLEOTIDE SEQUENCE</scope>
    <source>
        <strain evidence="10">Doubled-haploid Pahang</strain>
    </source>
</reference>
<gene>
    <name evidence="10" type="ORF">GSMUA_168530.1</name>
</gene>
<dbReference type="GO" id="GO:0004633">
    <property type="term" value="F:phosphopantothenoylcysteine decarboxylase activity"/>
    <property type="evidence" value="ECO:0007669"/>
    <property type="project" value="UniProtKB-EC"/>
</dbReference>
<evidence type="ECO:0000259" key="9">
    <source>
        <dbReference type="Pfam" id="PF02441"/>
    </source>
</evidence>
<evidence type="ECO:0000313" key="12">
    <source>
        <dbReference type="Proteomes" id="UP000012960"/>
    </source>
</evidence>
<evidence type="ECO:0000256" key="1">
    <source>
        <dbReference type="ARBA" id="ARBA00001917"/>
    </source>
</evidence>
<dbReference type="PANTHER" id="PTHR14359">
    <property type="entry name" value="HOMO-OLIGOMERIC FLAVIN CONTAINING CYS DECARBOXYLASE FAMILY"/>
    <property type="match status" value="1"/>
</dbReference>
<dbReference type="EnsemblPlants" id="Ma09_t20830.1">
    <property type="protein sequence ID" value="Ma09_p20830.1"/>
    <property type="gene ID" value="Ma09_g20830"/>
</dbReference>
<dbReference type="Gene3D" id="3.40.50.1950">
    <property type="entry name" value="Flavin prenyltransferase-like"/>
    <property type="match status" value="1"/>
</dbReference>
<keyword evidence="5" id="KW-0173">Coenzyme A biosynthesis</keyword>
<evidence type="ECO:0000256" key="7">
    <source>
        <dbReference type="ARBA" id="ARBA00060685"/>
    </source>
</evidence>
<dbReference type="Gramene" id="Ma09_t20830.1">
    <property type="protein sequence ID" value="Ma09_p20830.1"/>
    <property type="gene ID" value="Ma09_g20830"/>
</dbReference>
<evidence type="ECO:0000313" key="10">
    <source>
        <dbReference type="EMBL" id="CAG1847058.1"/>
    </source>
</evidence>
<keyword evidence="3" id="KW-0288">FMN</keyword>
<dbReference type="InterPro" id="IPR003382">
    <property type="entry name" value="Flavoprotein"/>
</dbReference>
<evidence type="ECO:0000256" key="3">
    <source>
        <dbReference type="ARBA" id="ARBA00022643"/>
    </source>
</evidence>
<dbReference type="EMBL" id="HG996471">
    <property type="protein sequence ID" value="CAG1847058.1"/>
    <property type="molecule type" value="Genomic_DNA"/>
</dbReference>
<dbReference type="Pfam" id="PF02441">
    <property type="entry name" value="Flavoprotein"/>
    <property type="match status" value="1"/>
</dbReference>
<keyword evidence="12" id="KW-1185">Reference proteome</keyword>
<name>A0A804KLW6_MUSAM</name>
<accession>A0A804KLW6</accession>
<evidence type="ECO:0000256" key="4">
    <source>
        <dbReference type="ARBA" id="ARBA00022793"/>
    </source>
</evidence>